<accession>A0A0A9H5E4</accession>
<reference evidence="1" key="2">
    <citation type="journal article" date="2015" name="Data Brief">
        <title>Shoot transcriptome of the giant reed, Arundo donax.</title>
        <authorList>
            <person name="Barrero R.A."/>
            <person name="Guerrero F.D."/>
            <person name="Moolhuijzen P."/>
            <person name="Goolsby J.A."/>
            <person name="Tidwell J."/>
            <person name="Bellgard S.E."/>
            <person name="Bellgard M.I."/>
        </authorList>
    </citation>
    <scope>NUCLEOTIDE SEQUENCE</scope>
    <source>
        <tissue evidence="1">Shoot tissue taken approximately 20 cm above the soil surface</tissue>
    </source>
</reference>
<dbReference type="AlphaFoldDB" id="A0A0A9H5E4"/>
<name>A0A0A9H5E4_ARUDO</name>
<sequence length="48" mass="5747">MFLTTIVISRHWHKHSSDIKRDLKDWNITKELAIHRGAWKLTIHVPES</sequence>
<protein>
    <submittedName>
        <fullName evidence="1">Uncharacterized protein</fullName>
    </submittedName>
</protein>
<evidence type="ECO:0000313" key="1">
    <source>
        <dbReference type="EMBL" id="JAE31014.1"/>
    </source>
</evidence>
<proteinExistence type="predicted"/>
<organism evidence="1">
    <name type="scientific">Arundo donax</name>
    <name type="common">Giant reed</name>
    <name type="synonym">Donax arundinaceus</name>
    <dbReference type="NCBI Taxonomy" id="35708"/>
    <lineage>
        <taxon>Eukaryota</taxon>
        <taxon>Viridiplantae</taxon>
        <taxon>Streptophyta</taxon>
        <taxon>Embryophyta</taxon>
        <taxon>Tracheophyta</taxon>
        <taxon>Spermatophyta</taxon>
        <taxon>Magnoliopsida</taxon>
        <taxon>Liliopsida</taxon>
        <taxon>Poales</taxon>
        <taxon>Poaceae</taxon>
        <taxon>PACMAD clade</taxon>
        <taxon>Arundinoideae</taxon>
        <taxon>Arundineae</taxon>
        <taxon>Arundo</taxon>
    </lineage>
</organism>
<dbReference type="EMBL" id="GBRH01166882">
    <property type="protein sequence ID" value="JAE31014.1"/>
    <property type="molecule type" value="Transcribed_RNA"/>
</dbReference>
<reference evidence="1" key="1">
    <citation type="submission" date="2014-09" db="EMBL/GenBank/DDBJ databases">
        <authorList>
            <person name="Magalhaes I.L.F."/>
            <person name="Oliveira U."/>
            <person name="Santos F.R."/>
            <person name="Vidigal T.H.D.A."/>
            <person name="Brescovit A.D."/>
            <person name="Santos A.J."/>
        </authorList>
    </citation>
    <scope>NUCLEOTIDE SEQUENCE</scope>
    <source>
        <tissue evidence="1">Shoot tissue taken approximately 20 cm above the soil surface</tissue>
    </source>
</reference>